<dbReference type="EMBL" id="CP006991">
    <property type="protein sequence ID" value="AIC31620.1"/>
    <property type="molecule type" value="Genomic_DNA"/>
</dbReference>
<keyword evidence="2" id="KW-0614">Plasmid</keyword>
<name>A0A060II99_RHIET</name>
<dbReference type="KEGG" id="rei:IE4771_PE00396"/>
<dbReference type="AlphaFoldDB" id="A0A060II99"/>
<protein>
    <submittedName>
        <fullName evidence="2">Uncharacterized protein</fullName>
    </submittedName>
</protein>
<evidence type="ECO:0000256" key="1">
    <source>
        <dbReference type="SAM" id="MobiDB-lite"/>
    </source>
</evidence>
<geneLocation type="plasmid" evidence="2 3">
    <name>pRetIE4771e</name>
</geneLocation>
<evidence type="ECO:0000313" key="3">
    <source>
        <dbReference type="Proteomes" id="UP000027180"/>
    </source>
</evidence>
<sequence length="79" mass="8805">MPYPGKSCSGRKTSSASSLQPSLQFGATVIIRSIVAHHGVRRLTSNIVSHLRVRRKREVYSTSNSWSSKYGGNRPTRIF</sequence>
<reference evidence="2 3" key="1">
    <citation type="submission" date="2013-12" db="EMBL/GenBank/DDBJ databases">
        <title>Complete genome sequence of Rhizobium etli bv. mimosae IE4771.</title>
        <authorList>
            <person name="Bustos P."/>
            <person name="Santamaria R.I."/>
            <person name="Lozano L."/>
            <person name="Ormeno-Orrillo E."/>
            <person name="Rogel M.A."/>
            <person name="Romero D."/>
            <person name="Cevallos M.A."/>
            <person name="Martinez-Romero E."/>
            <person name="Gonzalez V."/>
        </authorList>
    </citation>
    <scope>NUCLEOTIDE SEQUENCE [LARGE SCALE GENOMIC DNA]</scope>
    <source>
        <strain evidence="2 3">IE4771</strain>
        <plasmid evidence="3">Plasmid pRetIE4771e</plasmid>
    </source>
</reference>
<organism evidence="2 3">
    <name type="scientific">Rhizobium etli bv. mimosae str. IE4771</name>
    <dbReference type="NCBI Taxonomy" id="1432050"/>
    <lineage>
        <taxon>Bacteria</taxon>
        <taxon>Pseudomonadati</taxon>
        <taxon>Pseudomonadota</taxon>
        <taxon>Alphaproteobacteria</taxon>
        <taxon>Hyphomicrobiales</taxon>
        <taxon>Rhizobiaceae</taxon>
        <taxon>Rhizobium/Agrobacterium group</taxon>
        <taxon>Rhizobium</taxon>
    </lineage>
</organism>
<dbReference type="HOGENOM" id="CLU_2603533_0_0_5"/>
<feature type="compositionally biased region" description="Polar residues" evidence="1">
    <location>
        <begin position="10"/>
        <end position="20"/>
    </location>
</feature>
<dbReference type="Proteomes" id="UP000027180">
    <property type="component" value="Plasmid pRetIE4771e"/>
</dbReference>
<proteinExistence type="predicted"/>
<accession>A0A060II99</accession>
<evidence type="ECO:0000313" key="2">
    <source>
        <dbReference type="EMBL" id="AIC31620.1"/>
    </source>
</evidence>
<gene>
    <name evidence="2" type="ORF">IE4771_PE00396</name>
</gene>
<feature type="region of interest" description="Disordered" evidence="1">
    <location>
        <begin position="1"/>
        <end position="20"/>
    </location>
</feature>